<dbReference type="Proteomes" id="UP000694403">
    <property type="component" value="Unplaced"/>
</dbReference>
<dbReference type="PANTHER" id="PTHR12093">
    <property type="entry name" value="NCK-ASSOCIATED PROTEIN 1"/>
    <property type="match status" value="1"/>
</dbReference>
<reference evidence="1" key="2">
    <citation type="submission" date="2025-09" db="UniProtKB">
        <authorList>
            <consortium name="Ensembl"/>
        </authorList>
    </citation>
    <scope>IDENTIFICATION</scope>
</reference>
<sequence>NWVGVGRSSGIAEAMALLIPADALGLSLLQTCSDLRSKPPFFTEKTMEPSIKYINKKFPNVDARSSTQHLGPVHKEKAEIVKVLNSYYQSFVDVMEFRDHVYELLNTIDASQCYFDIYLNYDLTKNYLDLVVTYTSVIILLSRIEDRKALIGMYNCAHEMIQGSGDPSYARLAQMVLEYDTPLKKLTEEFGPHTKVSDAGEGLCSWGEGRLALVITTGHSEGLCSRGKERLAGTSKNCCSQLCLHESIVQASCTVL</sequence>
<dbReference type="AlphaFoldDB" id="A0A8C3T7I2"/>
<dbReference type="GO" id="GO:0030031">
    <property type="term" value="P:cell projection assembly"/>
    <property type="evidence" value="ECO:0007669"/>
    <property type="project" value="TreeGrafter"/>
</dbReference>
<reference evidence="1" key="1">
    <citation type="submission" date="2025-08" db="UniProtKB">
        <authorList>
            <consortium name="Ensembl"/>
        </authorList>
    </citation>
    <scope>IDENTIFICATION</scope>
</reference>
<dbReference type="GO" id="GO:0030866">
    <property type="term" value="P:cortical actin cytoskeleton organization"/>
    <property type="evidence" value="ECO:0007669"/>
    <property type="project" value="TreeGrafter"/>
</dbReference>
<dbReference type="GO" id="GO:0048812">
    <property type="term" value="P:neuron projection morphogenesis"/>
    <property type="evidence" value="ECO:0007669"/>
    <property type="project" value="TreeGrafter"/>
</dbReference>
<accession>A0A8C3T7I2</accession>
<proteinExistence type="predicted"/>
<name>A0A8C3T7I2_CHESE</name>
<protein>
    <submittedName>
        <fullName evidence="1">Uncharacterized protein</fullName>
    </submittedName>
</protein>
<keyword evidence="2" id="KW-1185">Reference proteome</keyword>
<dbReference type="GO" id="GO:0031209">
    <property type="term" value="C:SCAR complex"/>
    <property type="evidence" value="ECO:0007669"/>
    <property type="project" value="TreeGrafter"/>
</dbReference>
<dbReference type="GO" id="GO:0016477">
    <property type="term" value="P:cell migration"/>
    <property type="evidence" value="ECO:0007669"/>
    <property type="project" value="TreeGrafter"/>
</dbReference>
<evidence type="ECO:0000313" key="1">
    <source>
        <dbReference type="Ensembl" id="ENSCSRP00000023907.1"/>
    </source>
</evidence>
<dbReference type="Pfam" id="PF09735">
    <property type="entry name" value="Nckap1"/>
    <property type="match status" value="1"/>
</dbReference>
<dbReference type="Ensembl" id="ENSCSRT00000024938.1">
    <property type="protein sequence ID" value="ENSCSRP00000023907.1"/>
    <property type="gene ID" value="ENSCSRG00000017936.1"/>
</dbReference>
<dbReference type="PANTHER" id="PTHR12093:SF9">
    <property type="entry name" value="NCK-ASSOCIATED PROTEIN 1-LIKE"/>
    <property type="match status" value="1"/>
</dbReference>
<dbReference type="InterPro" id="IPR019137">
    <property type="entry name" value="Nck-associated_protein-1"/>
</dbReference>
<evidence type="ECO:0000313" key="2">
    <source>
        <dbReference type="Proteomes" id="UP000694403"/>
    </source>
</evidence>
<organism evidence="1 2">
    <name type="scientific">Chelydra serpentina</name>
    <name type="common">Snapping turtle</name>
    <name type="synonym">Testudo serpentina</name>
    <dbReference type="NCBI Taxonomy" id="8475"/>
    <lineage>
        <taxon>Eukaryota</taxon>
        <taxon>Metazoa</taxon>
        <taxon>Chordata</taxon>
        <taxon>Craniata</taxon>
        <taxon>Vertebrata</taxon>
        <taxon>Euteleostomi</taxon>
        <taxon>Archelosauria</taxon>
        <taxon>Testudinata</taxon>
        <taxon>Testudines</taxon>
        <taxon>Cryptodira</taxon>
        <taxon>Durocryptodira</taxon>
        <taxon>Americhelydia</taxon>
        <taxon>Chelydroidea</taxon>
        <taxon>Chelydridae</taxon>
        <taxon>Chelydra</taxon>
    </lineage>
</organism>